<name>A0A6A1W233_9ROSI</name>
<reference evidence="2 3" key="1">
    <citation type="journal article" date="2019" name="Plant Biotechnol. J.">
        <title>The red bayberry genome and genetic basis of sex determination.</title>
        <authorList>
            <person name="Jia H.M."/>
            <person name="Jia H.J."/>
            <person name="Cai Q.L."/>
            <person name="Wang Y."/>
            <person name="Zhao H.B."/>
            <person name="Yang W.F."/>
            <person name="Wang G.Y."/>
            <person name="Li Y.H."/>
            <person name="Zhan D.L."/>
            <person name="Shen Y.T."/>
            <person name="Niu Q.F."/>
            <person name="Chang L."/>
            <person name="Qiu J."/>
            <person name="Zhao L."/>
            <person name="Xie H.B."/>
            <person name="Fu W.Y."/>
            <person name="Jin J."/>
            <person name="Li X.W."/>
            <person name="Jiao Y."/>
            <person name="Zhou C.C."/>
            <person name="Tu T."/>
            <person name="Chai C.Y."/>
            <person name="Gao J.L."/>
            <person name="Fan L.J."/>
            <person name="van de Weg E."/>
            <person name="Wang J.Y."/>
            <person name="Gao Z.S."/>
        </authorList>
    </citation>
    <scope>NUCLEOTIDE SEQUENCE [LARGE SCALE GENOMIC DNA]</scope>
    <source>
        <tissue evidence="2">Leaves</tissue>
    </source>
</reference>
<feature type="repeat" description="TPR" evidence="1">
    <location>
        <begin position="534"/>
        <end position="567"/>
    </location>
</feature>
<keyword evidence="3" id="KW-1185">Reference proteome</keyword>
<organism evidence="2 3">
    <name type="scientific">Morella rubra</name>
    <name type="common">Chinese bayberry</name>
    <dbReference type="NCBI Taxonomy" id="262757"/>
    <lineage>
        <taxon>Eukaryota</taxon>
        <taxon>Viridiplantae</taxon>
        <taxon>Streptophyta</taxon>
        <taxon>Embryophyta</taxon>
        <taxon>Tracheophyta</taxon>
        <taxon>Spermatophyta</taxon>
        <taxon>Magnoliopsida</taxon>
        <taxon>eudicotyledons</taxon>
        <taxon>Gunneridae</taxon>
        <taxon>Pentapetalae</taxon>
        <taxon>rosids</taxon>
        <taxon>fabids</taxon>
        <taxon>Fagales</taxon>
        <taxon>Myricaceae</taxon>
        <taxon>Morella</taxon>
    </lineage>
</organism>
<dbReference type="InterPro" id="IPR019734">
    <property type="entry name" value="TPR_rpt"/>
</dbReference>
<dbReference type="SUPFAM" id="SSF48452">
    <property type="entry name" value="TPR-like"/>
    <property type="match status" value="2"/>
</dbReference>
<accession>A0A6A1W233</accession>
<comment type="caution">
    <text evidence="2">The sequence shown here is derived from an EMBL/GenBank/DDBJ whole genome shotgun (WGS) entry which is preliminary data.</text>
</comment>
<protein>
    <submittedName>
        <fullName evidence="2">Tetratricopeptide repeat protein 7A</fullName>
    </submittedName>
</protein>
<gene>
    <name evidence="2" type="ORF">CJ030_MR3G001213</name>
</gene>
<sequence>MDEDNSNFAEDVLSLPAERGYLDSEDARALLGTFEYRDGNRSGAALPLFEGIDMAAMSHKIIVSISRGRHEHSTRHLQSDAGPPMSMLAVSVHLEAMFLKALLQQDLGKFAEAAQSCKLILDTVESALPEGVPQNYGTDCKLPEFVTKAVDLLPKLWNLAGDPQQVITSYRRALLYQWDLELETIAKIQKEFAIFLLYGGCDGNPPTLIGSQLGRSFDCFVPTNNVEEAVLLLLLLLRKYALKRVGWDTSVIDHLSFALTVSGGLSTLAHQVEELPPGIMDGKEICCTLALCHYGEGEYMVALKLLRNLFHDGENHGGILELLLASKLCCENFDCIEEGIYYYAREGISETRGKCSQLASVANCLLGVLLSAKSRMVTSDSERILKESDALAALETAERTMRDKDPYIVFLLCLENAEQRKLDAAHFYAKQLMKLEAGCTIEGHVLLARILSAQKSFTDAETVINTALDHTEHWDQVELLRTKAKLQIAQGQLKNAIETYTRLLAVLQIRSARFGYVWMKLPKKTQSRDKSLEMETWHDLANVYTRLSKWEDAEVCLSKTKAINPNSASTLHSTGLLNEAKGLHKEALESFSAAIAIEPSHVPSLISTARALRELGGQSFPVVRDLLRNALRFDPRNHSAWYNLGLLYKAEVGATKEEAVECFQAAAFLEETTPVVPFR</sequence>
<dbReference type="PANTHER" id="PTHR44102">
    <property type="entry name" value="PROTEIN NPG1"/>
    <property type="match status" value="1"/>
</dbReference>
<evidence type="ECO:0000256" key="1">
    <source>
        <dbReference type="PROSITE-ProRule" id="PRU00339"/>
    </source>
</evidence>
<dbReference type="AlphaFoldDB" id="A0A6A1W233"/>
<dbReference type="EMBL" id="RXIC02000021">
    <property type="protein sequence ID" value="KAB1219304.1"/>
    <property type="molecule type" value="Genomic_DNA"/>
</dbReference>
<dbReference type="InterPro" id="IPR011990">
    <property type="entry name" value="TPR-like_helical_dom_sf"/>
</dbReference>
<dbReference type="Gene3D" id="1.25.40.10">
    <property type="entry name" value="Tetratricopeptide repeat domain"/>
    <property type="match status" value="2"/>
</dbReference>
<keyword evidence="1" id="KW-0802">TPR repeat</keyword>
<evidence type="ECO:0000313" key="3">
    <source>
        <dbReference type="Proteomes" id="UP000516437"/>
    </source>
</evidence>
<dbReference type="SMART" id="SM00028">
    <property type="entry name" value="TPR"/>
    <property type="match status" value="6"/>
</dbReference>
<dbReference type="PANTHER" id="PTHR44102:SF1">
    <property type="entry name" value="OS10G0471400 PROTEIN"/>
    <property type="match status" value="1"/>
</dbReference>
<dbReference type="InterPro" id="IPR043376">
    <property type="entry name" value="NPG1-like"/>
</dbReference>
<dbReference type="PROSITE" id="PS50005">
    <property type="entry name" value="TPR"/>
    <property type="match status" value="2"/>
</dbReference>
<feature type="repeat" description="TPR" evidence="1">
    <location>
        <begin position="568"/>
        <end position="601"/>
    </location>
</feature>
<dbReference type="Proteomes" id="UP000516437">
    <property type="component" value="Chromosome 3"/>
</dbReference>
<evidence type="ECO:0000313" key="2">
    <source>
        <dbReference type="EMBL" id="KAB1219304.1"/>
    </source>
</evidence>
<dbReference type="Gene3D" id="1.25.40.1040">
    <property type="match status" value="1"/>
</dbReference>
<proteinExistence type="predicted"/>
<dbReference type="OrthoDB" id="29013at2759"/>